<protein>
    <submittedName>
        <fullName evidence="1">Uncharacterized protein</fullName>
    </submittedName>
</protein>
<dbReference type="AlphaFoldDB" id="X1MBF9"/>
<name>X1MBF9_9ZZZZ</name>
<dbReference type="EMBL" id="BARV01017933">
    <property type="protein sequence ID" value="GAI28962.1"/>
    <property type="molecule type" value="Genomic_DNA"/>
</dbReference>
<evidence type="ECO:0000313" key="1">
    <source>
        <dbReference type="EMBL" id="GAI28962.1"/>
    </source>
</evidence>
<gene>
    <name evidence="1" type="ORF">S06H3_30446</name>
</gene>
<accession>X1MBF9</accession>
<comment type="caution">
    <text evidence="1">The sequence shown here is derived from an EMBL/GenBank/DDBJ whole genome shotgun (WGS) entry which is preliminary data.</text>
</comment>
<feature type="non-terminal residue" evidence="1">
    <location>
        <position position="45"/>
    </location>
</feature>
<organism evidence="1">
    <name type="scientific">marine sediment metagenome</name>
    <dbReference type="NCBI Taxonomy" id="412755"/>
    <lineage>
        <taxon>unclassified sequences</taxon>
        <taxon>metagenomes</taxon>
        <taxon>ecological metagenomes</taxon>
    </lineage>
</organism>
<reference evidence="1" key="1">
    <citation type="journal article" date="2014" name="Front. Microbiol.">
        <title>High frequency of phylogenetically diverse reductive dehalogenase-homologous genes in deep subseafloor sedimentary metagenomes.</title>
        <authorList>
            <person name="Kawai M."/>
            <person name="Futagami T."/>
            <person name="Toyoda A."/>
            <person name="Takaki Y."/>
            <person name="Nishi S."/>
            <person name="Hori S."/>
            <person name="Arai W."/>
            <person name="Tsubouchi T."/>
            <person name="Morono Y."/>
            <person name="Uchiyama I."/>
            <person name="Ito T."/>
            <person name="Fujiyama A."/>
            <person name="Inagaki F."/>
            <person name="Takami H."/>
        </authorList>
    </citation>
    <scope>NUCLEOTIDE SEQUENCE</scope>
    <source>
        <strain evidence="1">Expedition CK06-06</strain>
    </source>
</reference>
<sequence length="45" mass="4611">MVINNIDGPTITRVDRKIRIAGTAIAISSGSSLKIAISSGAKISN</sequence>
<proteinExistence type="predicted"/>